<accession>A0A930VHV6</accession>
<dbReference type="RefSeq" id="WP_194708227.1">
    <property type="nucleotide sequence ID" value="NZ_JADKPN010000012.1"/>
</dbReference>
<dbReference type="Proteomes" id="UP000640489">
    <property type="component" value="Unassembled WGS sequence"/>
</dbReference>
<comment type="caution">
    <text evidence="1">The sequence shown here is derived from an EMBL/GenBank/DDBJ whole genome shotgun (WGS) entry which is preliminary data.</text>
</comment>
<dbReference type="EMBL" id="JADKPN010000012">
    <property type="protein sequence ID" value="MBF4765050.1"/>
    <property type="molecule type" value="Genomic_DNA"/>
</dbReference>
<gene>
    <name evidence="1" type="ORF">ISU07_18105</name>
</gene>
<evidence type="ECO:0008006" key="3">
    <source>
        <dbReference type="Google" id="ProtNLM"/>
    </source>
</evidence>
<protein>
    <recommendedName>
        <fullName evidence="3">Lipoprotein</fullName>
    </recommendedName>
</protein>
<dbReference type="PROSITE" id="PS51257">
    <property type="entry name" value="PROKAR_LIPOPROTEIN"/>
    <property type="match status" value="1"/>
</dbReference>
<proteinExistence type="predicted"/>
<reference evidence="1" key="1">
    <citation type="submission" date="2020-11" db="EMBL/GenBank/DDBJ databases">
        <title>Nocardioides sp. nov., isolated from Soil of Cynanchum wilfordii Hemsley rhizosphere.</title>
        <authorList>
            <person name="Lee J.-S."/>
            <person name="Suh M.K."/>
            <person name="Kim J.-S."/>
        </authorList>
    </citation>
    <scope>NUCLEOTIDE SEQUENCE</scope>
    <source>
        <strain evidence="1">KCTC 19275</strain>
    </source>
</reference>
<evidence type="ECO:0000313" key="1">
    <source>
        <dbReference type="EMBL" id="MBF4765050.1"/>
    </source>
</evidence>
<keyword evidence="2" id="KW-1185">Reference proteome</keyword>
<evidence type="ECO:0000313" key="2">
    <source>
        <dbReference type="Proteomes" id="UP000640489"/>
    </source>
</evidence>
<organism evidence="1 2">
    <name type="scientific">Nocardioides islandensis</name>
    <dbReference type="NCBI Taxonomy" id="433663"/>
    <lineage>
        <taxon>Bacteria</taxon>
        <taxon>Bacillati</taxon>
        <taxon>Actinomycetota</taxon>
        <taxon>Actinomycetes</taxon>
        <taxon>Propionibacteriales</taxon>
        <taxon>Nocardioidaceae</taxon>
        <taxon>Nocardioides</taxon>
    </lineage>
</organism>
<dbReference type="AlphaFoldDB" id="A0A930VHV6"/>
<sequence length="208" mass="21365">MRRILGVAVAALTLVVAGCTDEDSSRASAPSTSPTATAGHQMSAAKARGILAGLTAPAGGSFDGGTFYVGHPIPGPTTVLEGRLASMSWDFYYLLDTGKRGSWGAAVKIFRTPAQATRAADAFAVFWGCDGARTVIGDIDTTAYDELMATSCKRAGGTDYLATVSAVHGRVTSNLTVAATTPELAVAELEAAWSSLTETSQQAARDLG</sequence>
<name>A0A930VHV6_9ACTN</name>